<comment type="caution">
    <text evidence="4">The sequence shown here is derived from an EMBL/GenBank/DDBJ whole genome shotgun (WGS) entry which is preliminary data.</text>
</comment>
<evidence type="ECO:0000313" key="4">
    <source>
        <dbReference type="EMBL" id="PTW55775.1"/>
    </source>
</evidence>
<dbReference type="Pfam" id="PF10908">
    <property type="entry name" value="Tlde1_dom"/>
    <property type="match status" value="1"/>
</dbReference>
<gene>
    <name evidence="4" type="ORF">C8N35_112100</name>
</gene>
<feature type="domain" description="Tlde1" evidence="3">
    <location>
        <begin position="315"/>
        <end position="418"/>
    </location>
</feature>
<dbReference type="Proteomes" id="UP000244081">
    <property type="component" value="Unassembled WGS sequence"/>
</dbReference>
<evidence type="ECO:0000256" key="2">
    <source>
        <dbReference type="SAM" id="Phobius"/>
    </source>
</evidence>
<feature type="region of interest" description="Disordered" evidence="1">
    <location>
        <begin position="237"/>
        <end position="257"/>
    </location>
</feature>
<keyword evidence="5" id="KW-1185">Reference proteome</keyword>
<feature type="compositionally biased region" description="Basic and acidic residues" evidence="1">
    <location>
        <begin position="320"/>
        <end position="336"/>
    </location>
</feature>
<dbReference type="EMBL" id="QAYG01000012">
    <property type="protein sequence ID" value="PTW55775.1"/>
    <property type="molecule type" value="Genomic_DNA"/>
</dbReference>
<keyword evidence="2" id="KW-1133">Transmembrane helix</keyword>
<reference evidence="4 5" key="1">
    <citation type="submission" date="2018-04" db="EMBL/GenBank/DDBJ databases">
        <title>Genomic Encyclopedia of Archaeal and Bacterial Type Strains, Phase II (KMG-II): from individual species to whole genera.</title>
        <authorList>
            <person name="Goeker M."/>
        </authorList>
    </citation>
    <scope>NUCLEOTIDE SEQUENCE [LARGE SCALE GENOMIC DNA]</scope>
    <source>
        <strain evidence="4 5">DSM 23382</strain>
    </source>
</reference>
<dbReference type="RefSeq" id="WP_245926913.1">
    <property type="nucleotide sequence ID" value="NZ_QAYG01000012.1"/>
</dbReference>
<proteinExistence type="predicted"/>
<feature type="region of interest" description="Disordered" evidence="1">
    <location>
        <begin position="320"/>
        <end position="339"/>
    </location>
</feature>
<protein>
    <submittedName>
        <fullName evidence="4">Uncharacterized protein DUF2778</fullName>
    </submittedName>
</protein>
<dbReference type="AlphaFoldDB" id="A0A2T5UW84"/>
<evidence type="ECO:0000256" key="1">
    <source>
        <dbReference type="SAM" id="MobiDB-lite"/>
    </source>
</evidence>
<keyword evidence="2" id="KW-0472">Membrane</keyword>
<organism evidence="4 5">
    <name type="scientific">Breoghania corrubedonensis</name>
    <dbReference type="NCBI Taxonomy" id="665038"/>
    <lineage>
        <taxon>Bacteria</taxon>
        <taxon>Pseudomonadati</taxon>
        <taxon>Pseudomonadota</taxon>
        <taxon>Alphaproteobacteria</taxon>
        <taxon>Hyphomicrobiales</taxon>
        <taxon>Stappiaceae</taxon>
        <taxon>Breoghania</taxon>
    </lineage>
</organism>
<keyword evidence="2" id="KW-0812">Transmembrane</keyword>
<name>A0A2T5UW84_9HYPH</name>
<accession>A0A2T5UW84</accession>
<feature type="transmembrane region" description="Helical" evidence="2">
    <location>
        <begin position="26"/>
        <end position="50"/>
    </location>
</feature>
<evidence type="ECO:0000313" key="5">
    <source>
        <dbReference type="Proteomes" id="UP000244081"/>
    </source>
</evidence>
<sequence length="429" mass="45868">MFLSNKPSGLPEGQAHAHLRAPRAGLAVACVAFAGLAFALTLSGAAMTFVSVSSEHRMSADARTFSSIITPTPGYRSASVSPAVLAGRDRAARAKSARLEVDSDTSARFESLSERVSEESAQTARPLSIQKAAEIALAAELAKRVLTRRLLAARGEDVGDAPEEAPIQLASLEEDPGDDEVVLEIPLSRPEAPVSEEPEPKPSIEAEASGATVAEAEVEVEVEKAPTVAELLPEIAPVPNRRPDVPRNRTAGRSGGKPTVLAYARAEDPEDDEGGVFSGLKKVFRSDATALPGHGSGIAVYDIKAATVYMPDGRKLEAHSGLGHMKDDPHFTDRRMVGPTPPNIYNLRMREARFHGVEAIRMLPTNRSAMKGRDGILAHTYMLRGTNGSNGCLVFKHYERFLAAFKSGKVNKIIVVPDLSHLPTYMASL</sequence>
<dbReference type="InterPro" id="IPR021225">
    <property type="entry name" value="Tlde1_dom"/>
</dbReference>
<evidence type="ECO:0000259" key="3">
    <source>
        <dbReference type="Pfam" id="PF10908"/>
    </source>
</evidence>